<dbReference type="GO" id="GO:0016616">
    <property type="term" value="F:oxidoreductase activity, acting on the CH-OH group of donors, NAD or NADP as acceptor"/>
    <property type="evidence" value="ECO:0007669"/>
    <property type="project" value="TreeGrafter"/>
</dbReference>
<dbReference type="InterPro" id="IPR001509">
    <property type="entry name" value="Epimerase_deHydtase"/>
</dbReference>
<protein>
    <submittedName>
        <fullName evidence="5">Cinnamoyl-CoA reductase 1</fullName>
    </submittedName>
</protein>
<dbReference type="STRING" id="448386.A0A2V3IH06"/>
<dbReference type="OrthoDB" id="2735536at2759"/>
<keyword evidence="1" id="KW-0560">Oxidoreductase</keyword>
<dbReference type="AlphaFoldDB" id="A0A2V3IH06"/>
<feature type="domain" description="NAD-dependent epimerase/dehydratase" evidence="4">
    <location>
        <begin position="87"/>
        <end position="333"/>
    </location>
</feature>
<evidence type="ECO:0000259" key="4">
    <source>
        <dbReference type="Pfam" id="PF01370"/>
    </source>
</evidence>
<feature type="compositionally biased region" description="Polar residues" evidence="3">
    <location>
        <begin position="39"/>
        <end position="52"/>
    </location>
</feature>
<dbReference type="Pfam" id="PF01370">
    <property type="entry name" value="Epimerase"/>
    <property type="match status" value="1"/>
</dbReference>
<evidence type="ECO:0000256" key="1">
    <source>
        <dbReference type="ARBA" id="ARBA00023002"/>
    </source>
</evidence>
<dbReference type="EMBL" id="NBIV01000218">
    <property type="protein sequence ID" value="PXF41371.1"/>
    <property type="molecule type" value="Genomic_DNA"/>
</dbReference>
<dbReference type="Gene3D" id="3.40.50.720">
    <property type="entry name" value="NAD(P)-binding Rossmann-like Domain"/>
    <property type="match status" value="1"/>
</dbReference>
<name>A0A2V3IH06_9FLOR</name>
<proteinExistence type="inferred from homology"/>
<comment type="similarity">
    <text evidence="2">Belongs to the NAD(P)-dependent epimerase/dehydratase family. Dihydroflavonol-4-reductase subfamily.</text>
</comment>
<sequence length="444" mass="48880">MATLLQEAVLPELPSQIIRRSTPKSSPTPLPHRPRRASMTFTTPSSPNSQPKPSLPPRAATEHALSSSAAATTNFMKSAIEAEAPLVAVTGGLSFLGSHVVARMLMKGYFVRTIVPQGANADFLLRLNGASRRLQIIPVRDPAAEDARSAMLLAFRGVSTVVHAASFSTHSGKITKQVASKRIVDALKIALDAASAPGNVVINFIYLSSELSVYDPTQHSKHKTVQLTENDWFDCSRPSRESSHAFAFAHTVAEMRLWARVGKGNLPFNVCSVIPSFVLGPVLSSRQVASTPSVSFFKCVADGSLKYVPDVPMSPVDVRDVARAITALTERPDISGRILLSAESLTSTELIFRAERDFPQYKWPVLVRRHFLRRSHKGDANARKELKEADFAGKDRRGRRYEFSQTRARVELGLRFRRVDETIGDTILSLERCGLLLQLPKMMK</sequence>
<evidence type="ECO:0000256" key="3">
    <source>
        <dbReference type="SAM" id="MobiDB-lite"/>
    </source>
</evidence>
<reference evidence="5 6" key="1">
    <citation type="journal article" date="2018" name="Mol. Biol. Evol.">
        <title>Analysis of the draft genome of the red seaweed Gracilariopsis chorda provides insights into genome size evolution in Rhodophyta.</title>
        <authorList>
            <person name="Lee J."/>
            <person name="Yang E.C."/>
            <person name="Graf L."/>
            <person name="Yang J.H."/>
            <person name="Qiu H."/>
            <person name="Zel Zion U."/>
            <person name="Chan C.X."/>
            <person name="Stephens T.G."/>
            <person name="Weber A.P.M."/>
            <person name="Boo G.H."/>
            <person name="Boo S.M."/>
            <person name="Kim K.M."/>
            <person name="Shin Y."/>
            <person name="Jung M."/>
            <person name="Lee S.J."/>
            <person name="Yim H.S."/>
            <person name="Lee J.H."/>
            <person name="Bhattacharya D."/>
            <person name="Yoon H.S."/>
        </authorList>
    </citation>
    <scope>NUCLEOTIDE SEQUENCE [LARGE SCALE GENOMIC DNA]</scope>
    <source>
        <strain evidence="5 6">SKKU-2015</strain>
        <tissue evidence="5">Whole body</tissue>
    </source>
</reference>
<evidence type="ECO:0000313" key="5">
    <source>
        <dbReference type="EMBL" id="PXF41371.1"/>
    </source>
</evidence>
<accession>A0A2V3IH06</accession>
<evidence type="ECO:0000313" key="6">
    <source>
        <dbReference type="Proteomes" id="UP000247409"/>
    </source>
</evidence>
<feature type="region of interest" description="Disordered" evidence="3">
    <location>
        <begin position="13"/>
        <end position="64"/>
    </location>
</feature>
<evidence type="ECO:0000256" key="2">
    <source>
        <dbReference type="ARBA" id="ARBA00023445"/>
    </source>
</evidence>
<dbReference type="InterPro" id="IPR036291">
    <property type="entry name" value="NAD(P)-bd_dom_sf"/>
</dbReference>
<organism evidence="5 6">
    <name type="scientific">Gracilariopsis chorda</name>
    <dbReference type="NCBI Taxonomy" id="448386"/>
    <lineage>
        <taxon>Eukaryota</taxon>
        <taxon>Rhodophyta</taxon>
        <taxon>Florideophyceae</taxon>
        <taxon>Rhodymeniophycidae</taxon>
        <taxon>Gracilariales</taxon>
        <taxon>Gracilariaceae</taxon>
        <taxon>Gracilariopsis</taxon>
    </lineage>
</organism>
<dbReference type="PANTHER" id="PTHR10366:SF564">
    <property type="entry name" value="STEROL-4-ALPHA-CARBOXYLATE 3-DEHYDROGENASE, DECARBOXYLATING"/>
    <property type="match status" value="1"/>
</dbReference>
<gene>
    <name evidence="5" type="ORF">BWQ96_08869</name>
</gene>
<dbReference type="InterPro" id="IPR050425">
    <property type="entry name" value="NAD(P)_dehydrat-like"/>
</dbReference>
<comment type="caution">
    <text evidence="5">The sequence shown here is derived from an EMBL/GenBank/DDBJ whole genome shotgun (WGS) entry which is preliminary data.</text>
</comment>
<dbReference type="PANTHER" id="PTHR10366">
    <property type="entry name" value="NAD DEPENDENT EPIMERASE/DEHYDRATASE"/>
    <property type="match status" value="1"/>
</dbReference>
<dbReference type="Proteomes" id="UP000247409">
    <property type="component" value="Unassembled WGS sequence"/>
</dbReference>
<keyword evidence="6" id="KW-1185">Reference proteome</keyword>
<dbReference type="SUPFAM" id="SSF51735">
    <property type="entry name" value="NAD(P)-binding Rossmann-fold domains"/>
    <property type="match status" value="1"/>
</dbReference>